<evidence type="ECO:0000313" key="4">
    <source>
        <dbReference type="Proteomes" id="UP000644507"/>
    </source>
</evidence>
<keyword evidence="1" id="KW-0175">Coiled coil</keyword>
<evidence type="ECO:0000256" key="1">
    <source>
        <dbReference type="SAM" id="Coils"/>
    </source>
</evidence>
<feature type="signal peptide" evidence="2">
    <location>
        <begin position="1"/>
        <end position="19"/>
    </location>
</feature>
<keyword evidence="2" id="KW-0732">Signal</keyword>
<dbReference type="Proteomes" id="UP000644507">
    <property type="component" value="Unassembled WGS sequence"/>
</dbReference>
<evidence type="ECO:0000256" key="2">
    <source>
        <dbReference type="SAM" id="SignalP"/>
    </source>
</evidence>
<reference evidence="3" key="2">
    <citation type="submission" date="2020-09" db="EMBL/GenBank/DDBJ databases">
        <authorList>
            <person name="Sun Q."/>
            <person name="Kim S."/>
        </authorList>
    </citation>
    <scope>NUCLEOTIDE SEQUENCE</scope>
    <source>
        <strain evidence="3">KCTC 12988</strain>
    </source>
</reference>
<sequence length="447" mass="50927">MNLRLFFLTCLLACQSLVAEEAAERAPMSRVVSSDERLQVFGHDNKSISAVLSQVTELRQELNFVVKDPDAKSGNTVFPLQNDLIITLYGEVGDPVPEKLFAIQPRKVDGTSRFRIDLAVHLAKGLNRQRLRETALEALLMDRCLNNSIRDDQPVQVAPWLITGLLERMNWRNGEADRGLYKALFKNGMMMDIEEMVTLTEPDKLDAAERTTFRVSAGAFLMAMLNQEGGERTFFDYLSVAPSYEGEPFLLFRNTFFTAGLSEEGLAKWWALQLANLTQEFVTETLSPLETETALAEILRGDLEGENGLVRTYRLMAFQDILALPEEDRKMLLGPMSERIKLLSFRAFPSYRPLLAGYERITAQLIEGEEEDVADLLMILEEKRNALHEVGIRTRDYLDWYQITNASRLTGEFKDYQRLKQDLESKNPPHPGPVDRYLNAVQNLYDN</sequence>
<keyword evidence="4" id="KW-1185">Reference proteome</keyword>
<evidence type="ECO:0000313" key="3">
    <source>
        <dbReference type="EMBL" id="GHC46743.1"/>
    </source>
</evidence>
<protein>
    <submittedName>
        <fullName evidence="3">Uncharacterized protein</fullName>
    </submittedName>
</protein>
<feature type="chain" id="PRO_5037847042" evidence="2">
    <location>
        <begin position="20"/>
        <end position="447"/>
    </location>
</feature>
<organism evidence="3 4">
    <name type="scientific">Roseibacillus persicicus</name>
    <dbReference type="NCBI Taxonomy" id="454148"/>
    <lineage>
        <taxon>Bacteria</taxon>
        <taxon>Pseudomonadati</taxon>
        <taxon>Verrucomicrobiota</taxon>
        <taxon>Verrucomicrobiia</taxon>
        <taxon>Verrucomicrobiales</taxon>
        <taxon>Verrucomicrobiaceae</taxon>
        <taxon>Roseibacillus</taxon>
    </lineage>
</organism>
<accession>A0A918WH13</accession>
<gene>
    <name evidence="3" type="ORF">GCM10007100_10500</name>
</gene>
<dbReference type="EMBL" id="BMXI01000003">
    <property type="protein sequence ID" value="GHC46743.1"/>
    <property type="molecule type" value="Genomic_DNA"/>
</dbReference>
<dbReference type="RefSeq" id="WP_189568006.1">
    <property type="nucleotide sequence ID" value="NZ_BMXI01000003.1"/>
</dbReference>
<dbReference type="AlphaFoldDB" id="A0A918WH13"/>
<proteinExistence type="predicted"/>
<name>A0A918WH13_9BACT</name>
<reference evidence="3" key="1">
    <citation type="journal article" date="2014" name="Int. J. Syst. Evol. Microbiol.">
        <title>Complete genome sequence of Corynebacterium casei LMG S-19264T (=DSM 44701T), isolated from a smear-ripened cheese.</title>
        <authorList>
            <consortium name="US DOE Joint Genome Institute (JGI-PGF)"/>
            <person name="Walter F."/>
            <person name="Albersmeier A."/>
            <person name="Kalinowski J."/>
            <person name="Ruckert C."/>
        </authorList>
    </citation>
    <scope>NUCLEOTIDE SEQUENCE</scope>
    <source>
        <strain evidence="3">KCTC 12988</strain>
    </source>
</reference>
<feature type="coiled-coil region" evidence="1">
    <location>
        <begin position="366"/>
        <end position="426"/>
    </location>
</feature>
<comment type="caution">
    <text evidence="3">The sequence shown here is derived from an EMBL/GenBank/DDBJ whole genome shotgun (WGS) entry which is preliminary data.</text>
</comment>